<dbReference type="PROSITE" id="PS01124">
    <property type="entry name" value="HTH_ARAC_FAMILY_2"/>
    <property type="match status" value="1"/>
</dbReference>
<evidence type="ECO:0000256" key="3">
    <source>
        <dbReference type="ARBA" id="ARBA00023163"/>
    </source>
</evidence>
<dbReference type="SMART" id="SM00342">
    <property type="entry name" value="HTH_ARAC"/>
    <property type="match status" value="1"/>
</dbReference>
<evidence type="ECO:0000313" key="6">
    <source>
        <dbReference type="Proteomes" id="UP000824013"/>
    </source>
</evidence>
<dbReference type="InterPro" id="IPR018062">
    <property type="entry name" value="HTH_AraC-typ_CS"/>
</dbReference>
<dbReference type="Gene3D" id="1.10.10.60">
    <property type="entry name" value="Homeodomain-like"/>
    <property type="match status" value="2"/>
</dbReference>
<reference evidence="5" key="1">
    <citation type="journal article" date="2021" name="PeerJ">
        <title>Extensive microbial diversity within the chicken gut microbiome revealed by metagenomics and culture.</title>
        <authorList>
            <person name="Gilroy R."/>
            <person name="Ravi A."/>
            <person name="Getino M."/>
            <person name="Pursley I."/>
            <person name="Horton D.L."/>
            <person name="Alikhan N.F."/>
            <person name="Baker D."/>
            <person name="Gharbi K."/>
            <person name="Hall N."/>
            <person name="Watson M."/>
            <person name="Adriaenssens E.M."/>
            <person name="Foster-Nyarko E."/>
            <person name="Jarju S."/>
            <person name="Secka A."/>
            <person name="Antonio M."/>
            <person name="Oren A."/>
            <person name="Chaudhuri R.R."/>
            <person name="La Ragione R."/>
            <person name="Hildebrand F."/>
            <person name="Pallen M.J."/>
        </authorList>
    </citation>
    <scope>NUCLEOTIDE SEQUENCE</scope>
    <source>
        <strain evidence="5">3204</strain>
    </source>
</reference>
<dbReference type="Proteomes" id="UP000824013">
    <property type="component" value="Unassembled WGS sequence"/>
</dbReference>
<keyword evidence="3" id="KW-0804">Transcription</keyword>
<keyword evidence="1" id="KW-0805">Transcription regulation</keyword>
<dbReference type="PANTHER" id="PTHR43280:SF28">
    <property type="entry name" value="HTH-TYPE TRANSCRIPTIONAL ACTIVATOR RHAS"/>
    <property type="match status" value="1"/>
</dbReference>
<reference evidence="5" key="2">
    <citation type="submission" date="2021-04" db="EMBL/GenBank/DDBJ databases">
        <authorList>
            <person name="Gilroy R."/>
        </authorList>
    </citation>
    <scope>NUCLEOTIDE SEQUENCE</scope>
    <source>
        <strain evidence="5">3204</strain>
    </source>
</reference>
<accession>A0A9D2CNI1</accession>
<organism evidence="5 6">
    <name type="scientific">Candidatus Companilactobacillus pullicola</name>
    <dbReference type="NCBI Taxonomy" id="2838523"/>
    <lineage>
        <taxon>Bacteria</taxon>
        <taxon>Bacillati</taxon>
        <taxon>Bacillota</taxon>
        <taxon>Bacilli</taxon>
        <taxon>Lactobacillales</taxon>
        <taxon>Lactobacillaceae</taxon>
        <taxon>Companilactobacillus</taxon>
    </lineage>
</organism>
<keyword evidence="2" id="KW-0238">DNA-binding</keyword>
<name>A0A9D2CNI1_9LACO</name>
<dbReference type="PROSITE" id="PS00041">
    <property type="entry name" value="HTH_ARAC_FAMILY_1"/>
    <property type="match status" value="1"/>
</dbReference>
<evidence type="ECO:0000259" key="4">
    <source>
        <dbReference type="PROSITE" id="PS01124"/>
    </source>
</evidence>
<dbReference type="InterPro" id="IPR020449">
    <property type="entry name" value="Tscrpt_reg_AraC-type_HTH"/>
</dbReference>
<dbReference type="GO" id="GO:0043565">
    <property type="term" value="F:sequence-specific DNA binding"/>
    <property type="evidence" value="ECO:0007669"/>
    <property type="project" value="InterPro"/>
</dbReference>
<comment type="caution">
    <text evidence="5">The sequence shown here is derived from an EMBL/GenBank/DDBJ whole genome shotgun (WGS) entry which is preliminary data.</text>
</comment>
<feature type="domain" description="HTH araC/xylS-type" evidence="4">
    <location>
        <begin position="263"/>
        <end position="361"/>
    </location>
</feature>
<evidence type="ECO:0000256" key="1">
    <source>
        <dbReference type="ARBA" id="ARBA00023015"/>
    </source>
</evidence>
<sequence>MNKSNETILYNYHAACNLSLYVLNENNEMVARYTPPLAPNLKENLIKKAPLSSELDIYLITNKSSLGIFKLDNYKIIGWNPDFTTSGKGGYLRKAPMLDYKEFSNQMSCLYYMFFQKWPHINSIQEKILVGESIDDEPTNNNSTYEGYLSEKELMDAVTQGNLARFNKFFSIFIKEGNFGTFSKDKNRDAKDMAIAATTLYTRAAIAGGLPASQAYGLSDHIIKQIEKDSTILNYYEYSRAIGEIFINRIIRHKRMNLTSTVYQAQEYIYANFRSITSVNEIAQSIGVSTSYLQHLFKKETGHSLINLINREKIKQAQHYLIFTKKSIEEIAYDSGYNNQSQFSTIFKKEVGITPTSFRKQKK</sequence>
<protein>
    <submittedName>
        <fullName evidence="5">AraC family transcriptional regulator</fullName>
    </submittedName>
</protein>
<dbReference type="GO" id="GO:0003700">
    <property type="term" value="F:DNA-binding transcription factor activity"/>
    <property type="evidence" value="ECO:0007669"/>
    <property type="project" value="InterPro"/>
</dbReference>
<dbReference type="InterPro" id="IPR009057">
    <property type="entry name" value="Homeodomain-like_sf"/>
</dbReference>
<dbReference type="PRINTS" id="PR00032">
    <property type="entry name" value="HTHARAC"/>
</dbReference>
<dbReference type="EMBL" id="DXCM01000035">
    <property type="protein sequence ID" value="HIY92447.1"/>
    <property type="molecule type" value="Genomic_DNA"/>
</dbReference>
<dbReference type="AlphaFoldDB" id="A0A9D2CNI1"/>
<evidence type="ECO:0000256" key="2">
    <source>
        <dbReference type="ARBA" id="ARBA00023125"/>
    </source>
</evidence>
<dbReference type="Pfam" id="PF12833">
    <property type="entry name" value="HTH_18"/>
    <property type="match status" value="1"/>
</dbReference>
<evidence type="ECO:0000313" key="5">
    <source>
        <dbReference type="EMBL" id="HIY92447.1"/>
    </source>
</evidence>
<gene>
    <name evidence="5" type="ORF">H9820_05820</name>
</gene>
<dbReference type="PANTHER" id="PTHR43280">
    <property type="entry name" value="ARAC-FAMILY TRANSCRIPTIONAL REGULATOR"/>
    <property type="match status" value="1"/>
</dbReference>
<dbReference type="SUPFAM" id="SSF46689">
    <property type="entry name" value="Homeodomain-like"/>
    <property type="match status" value="2"/>
</dbReference>
<proteinExistence type="predicted"/>
<dbReference type="InterPro" id="IPR018060">
    <property type="entry name" value="HTH_AraC"/>
</dbReference>